<dbReference type="InterPro" id="IPR012902">
    <property type="entry name" value="N_methyl_site"/>
</dbReference>
<dbReference type="SUPFAM" id="SSF54523">
    <property type="entry name" value="Pili subunits"/>
    <property type="match status" value="1"/>
</dbReference>
<dbReference type="Pfam" id="PF07963">
    <property type="entry name" value="N_methyl"/>
    <property type="match status" value="1"/>
</dbReference>
<evidence type="ECO:0000256" key="1">
    <source>
        <dbReference type="SAM" id="Phobius"/>
    </source>
</evidence>
<proteinExistence type="predicted"/>
<keyword evidence="3" id="KW-1185">Reference proteome</keyword>
<keyword evidence="1" id="KW-1133">Transmembrane helix</keyword>
<keyword evidence="1" id="KW-0472">Membrane</keyword>
<dbReference type="EMBL" id="SOAX01000008">
    <property type="protein sequence ID" value="TDT36988.1"/>
    <property type="molecule type" value="Genomic_DNA"/>
</dbReference>
<evidence type="ECO:0000313" key="2">
    <source>
        <dbReference type="EMBL" id="TDT36988.1"/>
    </source>
</evidence>
<dbReference type="PROSITE" id="PS00409">
    <property type="entry name" value="PROKAR_NTER_METHYL"/>
    <property type="match status" value="1"/>
</dbReference>
<feature type="transmembrane region" description="Helical" evidence="1">
    <location>
        <begin position="20"/>
        <end position="39"/>
    </location>
</feature>
<comment type="caution">
    <text evidence="2">The sequence shown here is derived from an EMBL/GenBank/DDBJ whole genome shotgun (WGS) entry which is preliminary data.</text>
</comment>
<sequence length="160" mass="16828">MKYSATPQDDNSGFTLVELVITLVLIGILSALGIGLLASPGAYSAGAARDQFVSSALLAQKRALANSGSTDTVTLEIEENADEWIFRVTQGNTQYPKRSAAREGATLSVNGSPPGNPETFEFDPRGRLVGGGDAELVFDGTSAHRACISSLGFAYPERCQ</sequence>
<dbReference type="Proteomes" id="UP000295830">
    <property type="component" value="Unassembled WGS sequence"/>
</dbReference>
<name>A0A4V3EPP9_9GAMM</name>
<dbReference type="OrthoDB" id="7067334at2"/>
<dbReference type="NCBIfam" id="TIGR02532">
    <property type="entry name" value="IV_pilin_GFxxxE"/>
    <property type="match status" value="1"/>
</dbReference>
<gene>
    <name evidence="2" type="ORF">DES49_2940</name>
</gene>
<keyword evidence="1" id="KW-0812">Transmembrane</keyword>
<evidence type="ECO:0000313" key="3">
    <source>
        <dbReference type="Proteomes" id="UP000295830"/>
    </source>
</evidence>
<dbReference type="AlphaFoldDB" id="A0A4V3EPP9"/>
<accession>A0A4V3EPP9</accession>
<protein>
    <submittedName>
        <fullName evidence="2">MSHA pilin protein MshC</fullName>
    </submittedName>
</protein>
<dbReference type="RefSeq" id="WP_133737160.1">
    <property type="nucleotide sequence ID" value="NZ_SOAX01000008.1"/>
</dbReference>
<dbReference type="Gene3D" id="3.30.700.10">
    <property type="entry name" value="Glycoprotein, Type 4 Pilin"/>
    <property type="match status" value="1"/>
</dbReference>
<dbReference type="InterPro" id="IPR045584">
    <property type="entry name" value="Pilin-like"/>
</dbReference>
<reference evidence="2 3" key="1">
    <citation type="submission" date="2019-03" db="EMBL/GenBank/DDBJ databases">
        <title>Genomic Encyclopedia of Type Strains, Phase IV (KMG-IV): sequencing the most valuable type-strain genomes for metagenomic binning, comparative biology and taxonomic classification.</title>
        <authorList>
            <person name="Goeker M."/>
        </authorList>
    </citation>
    <scope>NUCLEOTIDE SEQUENCE [LARGE SCALE GENOMIC DNA]</scope>
    <source>
        <strain evidence="2 3">DSM 15505</strain>
    </source>
</reference>
<organism evidence="2 3">
    <name type="scientific">Halospina denitrificans</name>
    <dbReference type="NCBI Taxonomy" id="332522"/>
    <lineage>
        <taxon>Bacteria</taxon>
        <taxon>Pseudomonadati</taxon>
        <taxon>Pseudomonadota</taxon>
        <taxon>Gammaproteobacteria</taxon>
        <taxon>Halospina</taxon>
    </lineage>
</organism>